<dbReference type="RefSeq" id="XP_041163089.1">
    <property type="nucleotide sequence ID" value="XM_041296269.1"/>
</dbReference>
<protein>
    <recommendedName>
        <fullName evidence="3">Reverse transcriptase/retrotransposon-derived protein RNase H-like domain-containing protein</fullName>
    </recommendedName>
</protein>
<keyword evidence="2" id="KW-1185">Reference proteome</keyword>
<sequence>LPKLADHTRILTPLTTKTADAHWPSWTLEHQEVFDAIKQLVISCDCLMTIDHDNIGDNKIFITCDASDWRTGGM</sequence>
<comment type="caution">
    <text evidence="1">The sequence shown here is derived from an EMBL/GenBank/DDBJ whole genome shotgun (WGS) entry which is preliminary data.</text>
</comment>
<organism evidence="1 2">
    <name type="scientific">Suillus plorans</name>
    <dbReference type="NCBI Taxonomy" id="116603"/>
    <lineage>
        <taxon>Eukaryota</taxon>
        <taxon>Fungi</taxon>
        <taxon>Dikarya</taxon>
        <taxon>Basidiomycota</taxon>
        <taxon>Agaricomycotina</taxon>
        <taxon>Agaricomycetes</taxon>
        <taxon>Agaricomycetidae</taxon>
        <taxon>Boletales</taxon>
        <taxon>Suillineae</taxon>
        <taxon>Suillaceae</taxon>
        <taxon>Suillus</taxon>
    </lineage>
</organism>
<name>A0A9P7DM60_9AGAM</name>
<feature type="non-terminal residue" evidence="1">
    <location>
        <position position="74"/>
    </location>
</feature>
<dbReference type="SUPFAM" id="SSF56672">
    <property type="entry name" value="DNA/RNA polymerases"/>
    <property type="match status" value="1"/>
</dbReference>
<dbReference type="OrthoDB" id="3201810at2759"/>
<evidence type="ECO:0008006" key="3">
    <source>
        <dbReference type="Google" id="ProtNLM"/>
    </source>
</evidence>
<accession>A0A9P7DM60</accession>
<evidence type="ECO:0000313" key="1">
    <source>
        <dbReference type="EMBL" id="KAG1798278.1"/>
    </source>
</evidence>
<dbReference type="InterPro" id="IPR043502">
    <property type="entry name" value="DNA/RNA_pol_sf"/>
</dbReference>
<feature type="non-terminal residue" evidence="1">
    <location>
        <position position="1"/>
    </location>
</feature>
<dbReference type="Proteomes" id="UP000719766">
    <property type="component" value="Unassembled WGS sequence"/>
</dbReference>
<evidence type="ECO:0000313" key="2">
    <source>
        <dbReference type="Proteomes" id="UP000719766"/>
    </source>
</evidence>
<proteinExistence type="predicted"/>
<dbReference type="AlphaFoldDB" id="A0A9P7DM60"/>
<dbReference type="EMBL" id="JABBWE010000014">
    <property type="protein sequence ID" value="KAG1798278.1"/>
    <property type="molecule type" value="Genomic_DNA"/>
</dbReference>
<gene>
    <name evidence="1" type="ORF">HD556DRAFT_1195537</name>
</gene>
<reference evidence="1" key="1">
    <citation type="journal article" date="2020" name="New Phytol.">
        <title>Comparative genomics reveals dynamic genome evolution in host specialist ectomycorrhizal fungi.</title>
        <authorList>
            <person name="Lofgren L.A."/>
            <person name="Nguyen N.H."/>
            <person name="Vilgalys R."/>
            <person name="Ruytinx J."/>
            <person name="Liao H.L."/>
            <person name="Branco S."/>
            <person name="Kuo A."/>
            <person name="LaButti K."/>
            <person name="Lipzen A."/>
            <person name="Andreopoulos W."/>
            <person name="Pangilinan J."/>
            <person name="Riley R."/>
            <person name="Hundley H."/>
            <person name="Na H."/>
            <person name="Barry K."/>
            <person name="Grigoriev I.V."/>
            <person name="Stajich J.E."/>
            <person name="Kennedy P.G."/>
        </authorList>
    </citation>
    <scope>NUCLEOTIDE SEQUENCE</scope>
    <source>
        <strain evidence="1">S12</strain>
    </source>
</reference>
<dbReference type="GeneID" id="64590033"/>